<reference evidence="3" key="1">
    <citation type="journal article" date="2013" name="Science">
        <title>The Amborella genome and the evolution of flowering plants.</title>
        <authorList>
            <consortium name="Amborella Genome Project"/>
        </authorList>
    </citation>
    <scope>NUCLEOTIDE SEQUENCE [LARGE SCALE GENOMIC DNA]</scope>
</reference>
<evidence type="ECO:0000313" key="2">
    <source>
        <dbReference type="EMBL" id="ERM96655.1"/>
    </source>
</evidence>
<organism evidence="2 3">
    <name type="scientific">Amborella trichopoda</name>
    <dbReference type="NCBI Taxonomy" id="13333"/>
    <lineage>
        <taxon>Eukaryota</taxon>
        <taxon>Viridiplantae</taxon>
        <taxon>Streptophyta</taxon>
        <taxon>Embryophyta</taxon>
        <taxon>Tracheophyta</taxon>
        <taxon>Spermatophyta</taxon>
        <taxon>Magnoliopsida</taxon>
        <taxon>Amborellales</taxon>
        <taxon>Amborellaceae</taxon>
        <taxon>Amborella</taxon>
    </lineage>
</organism>
<dbReference type="AlphaFoldDB" id="W1NMY7"/>
<keyword evidence="3" id="KW-1185">Reference proteome</keyword>
<evidence type="ECO:0000256" key="1">
    <source>
        <dbReference type="SAM" id="MobiDB-lite"/>
    </source>
</evidence>
<dbReference type="EMBL" id="KI397142">
    <property type="protein sequence ID" value="ERM96655.1"/>
    <property type="molecule type" value="Genomic_DNA"/>
</dbReference>
<dbReference type="Proteomes" id="UP000017836">
    <property type="component" value="Unassembled WGS sequence"/>
</dbReference>
<dbReference type="HOGENOM" id="CLU_1984538_0_0_1"/>
<proteinExistence type="predicted"/>
<protein>
    <submittedName>
        <fullName evidence="2">Uncharacterized protein</fullName>
    </submittedName>
</protein>
<dbReference type="Gramene" id="ERM96655">
    <property type="protein sequence ID" value="ERM96655"/>
    <property type="gene ID" value="AMTR_s00001p00272480"/>
</dbReference>
<sequence length="126" mass="14088">MSKEAAPSPNLHVPICETSNPSPPYVDDDKPLVQLRAPVKGKDHIFASLSRREAMHASRTLGMAIPLRMTTEPQFVKSFARSPLWGDCTSSNNLKLSLEVRKGTLVQYLKARPNNAPHGRLFRIQR</sequence>
<feature type="region of interest" description="Disordered" evidence="1">
    <location>
        <begin position="1"/>
        <end position="26"/>
    </location>
</feature>
<gene>
    <name evidence="2" type="ORF">AMTR_s00001p00272480</name>
</gene>
<evidence type="ECO:0000313" key="3">
    <source>
        <dbReference type="Proteomes" id="UP000017836"/>
    </source>
</evidence>
<accession>W1NMY7</accession>
<name>W1NMY7_AMBTC</name>